<feature type="domain" description="Formyl transferase C-terminal" evidence="2">
    <location>
        <begin position="173"/>
        <end position="273"/>
    </location>
</feature>
<dbReference type="AlphaFoldDB" id="A0A6G4WI78"/>
<dbReference type="InterPro" id="IPR047180">
    <property type="entry name" value="HoxX-like"/>
</dbReference>
<feature type="domain" description="Formyl transferase N-terminal" evidence="1">
    <location>
        <begin position="35"/>
        <end position="143"/>
    </location>
</feature>
<evidence type="ECO:0000313" key="4">
    <source>
        <dbReference type="Proteomes" id="UP001642900"/>
    </source>
</evidence>
<dbReference type="Gene3D" id="3.90.226.10">
    <property type="entry name" value="2-enoyl-CoA Hydratase, Chain A, domain 1"/>
    <property type="match status" value="1"/>
</dbReference>
<dbReference type="SUPFAM" id="SSF50486">
    <property type="entry name" value="FMT C-terminal domain-like"/>
    <property type="match status" value="1"/>
</dbReference>
<dbReference type="CDD" id="cd08701">
    <property type="entry name" value="FMT_C_HypX"/>
    <property type="match status" value="1"/>
</dbReference>
<comment type="caution">
    <text evidence="3">The sequence shown here is derived from an EMBL/GenBank/DDBJ whole genome shotgun (WGS) entry which is preliminary data.</text>
</comment>
<dbReference type="Pfam" id="PF00378">
    <property type="entry name" value="ECH_1"/>
    <property type="match status" value="1"/>
</dbReference>
<evidence type="ECO:0000259" key="1">
    <source>
        <dbReference type="Pfam" id="PF00551"/>
    </source>
</evidence>
<sequence>MRILLLVTAFNALSQRIFVELGEHGHEVSVEMDVNDERTIEAVGLFRPDLVIAPFLKRAIPKEVYENRCCMIVHPGIVGDRGPSALDWAMMDGATEWGVTVLDGAAEMDAGPVWASATFAMRKATKSSLYRNEVTEAAVMAVFEAIARFERGERPIAPEERSVAPLGRWRDAVKQADRRIDWAADTTETVLKKIAAADGAPGVRDKLFGETVFLFDAREAREFGEDVRGCRARGEGGKLSLAEPGAVVARSGPAIALVTVDGALWIGHVRRPNSPHPFKLPATMAFAKEVAGLPEAPPNSPGGYHDIIYEEDGAVGYLHFPFYNGAMGKDACRRLLDAYTKATERQTRAIVLCGGPQFWSNGLDLNRIEAADSAADASWVNINAIDDLAEAIIRTTSHITVAALAANAGAGGVFLARGADQVWMRSSVILNPHYKDMGNLYGSEFWTYLLPRCCGADNARRIAAARLPMGASEALNLNLVDRVCAGSSERFMAQVRASAAALAGSAEFPRSLAEKQAQRAADEAAKPLSAYREEELSRMRRNFYGFDPSYHVARHNFVHKVPKSRTPVTIARHRDVYWRAGREGRRKAS</sequence>
<dbReference type="CDD" id="cd06558">
    <property type="entry name" value="crotonase-like"/>
    <property type="match status" value="1"/>
</dbReference>
<evidence type="ECO:0000313" key="3">
    <source>
        <dbReference type="EMBL" id="NGO54502.1"/>
    </source>
</evidence>
<dbReference type="InterPro" id="IPR005793">
    <property type="entry name" value="Formyl_trans_C"/>
</dbReference>
<dbReference type="RefSeq" id="WP_165032839.1">
    <property type="nucleotide sequence ID" value="NZ_JAAKZF010000054.1"/>
</dbReference>
<accession>A0A6G4WI78</accession>
<evidence type="ECO:0000259" key="2">
    <source>
        <dbReference type="Pfam" id="PF02911"/>
    </source>
</evidence>
<dbReference type="CDD" id="cd08650">
    <property type="entry name" value="FMT_core_HypX_N"/>
    <property type="match status" value="1"/>
</dbReference>
<dbReference type="PANTHER" id="PTHR43388">
    <property type="entry name" value="HYDROGENASE MATURATION FACTOR HOXX"/>
    <property type="match status" value="1"/>
</dbReference>
<dbReference type="GO" id="GO:0003824">
    <property type="term" value="F:catalytic activity"/>
    <property type="evidence" value="ECO:0007669"/>
    <property type="project" value="InterPro"/>
</dbReference>
<dbReference type="InterPro" id="IPR001753">
    <property type="entry name" value="Enoyl-CoA_hydra/iso"/>
</dbReference>
<dbReference type="InterPro" id="IPR036477">
    <property type="entry name" value="Formyl_transf_N_sf"/>
</dbReference>
<dbReference type="PANTHER" id="PTHR43388:SF1">
    <property type="entry name" value="HYDROGENASE MATURATION FACTOR HOXX"/>
    <property type="match status" value="1"/>
</dbReference>
<proteinExistence type="predicted"/>
<name>A0A6G4WI78_9HYPH</name>
<protein>
    <submittedName>
        <fullName evidence="3">Hydrogenase maturation protein</fullName>
    </submittedName>
</protein>
<dbReference type="Pfam" id="PF00551">
    <property type="entry name" value="Formyl_trans_N"/>
    <property type="match status" value="1"/>
</dbReference>
<dbReference type="InterPro" id="IPR002376">
    <property type="entry name" value="Formyl_transf_N"/>
</dbReference>
<dbReference type="InterPro" id="IPR011034">
    <property type="entry name" value="Formyl_transferase-like_C_sf"/>
</dbReference>
<organism evidence="3 4">
    <name type="scientific">Allomesorhizobium camelthorni</name>
    <dbReference type="NCBI Taxonomy" id="475069"/>
    <lineage>
        <taxon>Bacteria</taxon>
        <taxon>Pseudomonadati</taxon>
        <taxon>Pseudomonadota</taxon>
        <taxon>Alphaproteobacteria</taxon>
        <taxon>Hyphomicrobiales</taxon>
        <taxon>Phyllobacteriaceae</taxon>
        <taxon>Allomesorhizobium</taxon>
    </lineage>
</organism>
<dbReference type="Proteomes" id="UP001642900">
    <property type="component" value="Unassembled WGS sequence"/>
</dbReference>
<dbReference type="PIRSF" id="PIRSF006787">
    <property type="entry name" value="Hydrgn_mat_HoxX"/>
    <property type="match status" value="1"/>
</dbReference>
<dbReference type="SUPFAM" id="SSF52096">
    <property type="entry name" value="ClpP/crotonase"/>
    <property type="match status" value="1"/>
</dbReference>
<reference evidence="3 4" key="1">
    <citation type="submission" date="2020-02" db="EMBL/GenBank/DDBJ databases">
        <title>Genome sequence of strain CCNWXJ40-4.</title>
        <authorList>
            <person name="Gao J."/>
            <person name="Sun J."/>
        </authorList>
    </citation>
    <scope>NUCLEOTIDE SEQUENCE [LARGE SCALE GENOMIC DNA]</scope>
    <source>
        <strain evidence="3 4">CCNWXJ 40-4</strain>
    </source>
</reference>
<dbReference type="Pfam" id="PF02911">
    <property type="entry name" value="Formyl_trans_C"/>
    <property type="match status" value="1"/>
</dbReference>
<dbReference type="Gene3D" id="3.40.50.12230">
    <property type="match status" value="1"/>
</dbReference>
<keyword evidence="4" id="KW-1185">Reference proteome</keyword>
<dbReference type="EMBL" id="JAAKZF010000054">
    <property type="protein sequence ID" value="NGO54502.1"/>
    <property type="molecule type" value="Genomic_DNA"/>
</dbReference>
<dbReference type="InterPro" id="IPR029045">
    <property type="entry name" value="ClpP/crotonase-like_dom_sf"/>
</dbReference>
<dbReference type="InterPro" id="IPR009188">
    <property type="entry name" value="NiFe-hyd_mat_HypX/HoxX"/>
</dbReference>
<dbReference type="SUPFAM" id="SSF53328">
    <property type="entry name" value="Formyltransferase"/>
    <property type="match status" value="1"/>
</dbReference>
<gene>
    <name evidence="3" type="ORF">G6N73_25800</name>
</gene>